<evidence type="ECO:0000313" key="5">
    <source>
        <dbReference type="EMBL" id="RRS01703.1"/>
    </source>
</evidence>
<dbReference type="SUPFAM" id="SSF52172">
    <property type="entry name" value="CheY-like"/>
    <property type="match status" value="1"/>
</dbReference>
<dbReference type="Gene3D" id="3.40.50.2300">
    <property type="match status" value="1"/>
</dbReference>
<evidence type="ECO:0000313" key="6">
    <source>
        <dbReference type="Proteomes" id="UP000277256"/>
    </source>
</evidence>
<dbReference type="SUPFAM" id="SSF46894">
    <property type="entry name" value="C-terminal effector domain of the bipartite response regulators"/>
    <property type="match status" value="1"/>
</dbReference>
<dbReference type="InterPro" id="IPR001789">
    <property type="entry name" value="Sig_transdc_resp-reg_receiver"/>
</dbReference>
<organism evidence="5 6">
    <name type="scientific">Glycomyces terrestris</name>
    <dbReference type="NCBI Taxonomy" id="2493553"/>
    <lineage>
        <taxon>Bacteria</taxon>
        <taxon>Bacillati</taxon>
        <taxon>Actinomycetota</taxon>
        <taxon>Actinomycetes</taxon>
        <taxon>Glycomycetales</taxon>
        <taxon>Glycomycetaceae</taxon>
        <taxon>Glycomyces</taxon>
    </lineage>
</organism>
<protein>
    <submittedName>
        <fullName evidence="5">DNA-binding response regulator</fullName>
    </submittedName>
</protein>
<dbReference type="PROSITE" id="PS50110">
    <property type="entry name" value="RESPONSE_REGULATORY"/>
    <property type="match status" value="1"/>
</dbReference>
<dbReference type="PANTHER" id="PTHR43214:SF42">
    <property type="entry name" value="TRANSCRIPTIONAL REGULATORY PROTEIN DESR"/>
    <property type="match status" value="1"/>
</dbReference>
<dbReference type="Pfam" id="PF00196">
    <property type="entry name" value="GerE"/>
    <property type="match status" value="1"/>
</dbReference>
<dbReference type="OrthoDB" id="9808843at2"/>
<keyword evidence="6" id="KW-1185">Reference proteome</keyword>
<dbReference type="SMART" id="SM00448">
    <property type="entry name" value="REC"/>
    <property type="match status" value="1"/>
</dbReference>
<accession>A0A426V484</accession>
<dbReference type="InterPro" id="IPR011006">
    <property type="entry name" value="CheY-like_superfamily"/>
</dbReference>
<evidence type="ECO:0000259" key="3">
    <source>
        <dbReference type="PROSITE" id="PS50043"/>
    </source>
</evidence>
<dbReference type="AlphaFoldDB" id="A0A426V484"/>
<dbReference type="RefSeq" id="WP_125246180.1">
    <property type="nucleotide sequence ID" value="NZ_RSEB01000001.1"/>
</dbReference>
<dbReference type="GO" id="GO:0000160">
    <property type="term" value="P:phosphorelay signal transduction system"/>
    <property type="evidence" value="ECO:0007669"/>
    <property type="project" value="InterPro"/>
</dbReference>
<dbReference type="GO" id="GO:0006355">
    <property type="term" value="P:regulation of DNA-templated transcription"/>
    <property type="evidence" value="ECO:0007669"/>
    <property type="project" value="InterPro"/>
</dbReference>
<dbReference type="PROSITE" id="PS50043">
    <property type="entry name" value="HTH_LUXR_2"/>
    <property type="match status" value="1"/>
</dbReference>
<proteinExistence type="predicted"/>
<evidence type="ECO:0000259" key="4">
    <source>
        <dbReference type="PROSITE" id="PS50110"/>
    </source>
</evidence>
<dbReference type="PANTHER" id="PTHR43214">
    <property type="entry name" value="TWO-COMPONENT RESPONSE REGULATOR"/>
    <property type="match status" value="1"/>
</dbReference>
<keyword evidence="1 5" id="KW-0238">DNA-binding</keyword>
<dbReference type="SMART" id="SM00421">
    <property type="entry name" value="HTH_LUXR"/>
    <property type="match status" value="1"/>
</dbReference>
<sequence length="201" mass="21453">MIKVLIAEDMHMIRGALVALLAMEDDIEVVAELDRGDRVLDEAVQAGPDVAVIDIDLPGMDGLAAAALLHERLPECRTLVLTGLSQPGHLLRALQAHVRGFLIKDAPAATLAESIRRVHRGERVVDPDLVAAAIETGSSPLTAREADVLRALEEGLSTDGAAKRLSLSPATVRNYLSNAIAKIGANNRIDAIRISRQAGWL</sequence>
<dbReference type="InterPro" id="IPR016032">
    <property type="entry name" value="Sig_transdc_resp-reg_C-effctor"/>
</dbReference>
<dbReference type="EMBL" id="RSEB01000001">
    <property type="protein sequence ID" value="RRS01703.1"/>
    <property type="molecule type" value="Genomic_DNA"/>
</dbReference>
<evidence type="ECO:0000256" key="1">
    <source>
        <dbReference type="ARBA" id="ARBA00023125"/>
    </source>
</evidence>
<dbReference type="InterPro" id="IPR039420">
    <property type="entry name" value="WalR-like"/>
</dbReference>
<gene>
    <name evidence="5" type="ORF">EIW28_02790</name>
</gene>
<comment type="caution">
    <text evidence="5">The sequence shown here is derived from an EMBL/GenBank/DDBJ whole genome shotgun (WGS) entry which is preliminary data.</text>
</comment>
<dbReference type="CDD" id="cd06170">
    <property type="entry name" value="LuxR_C_like"/>
    <property type="match status" value="1"/>
</dbReference>
<keyword evidence="2" id="KW-0597">Phosphoprotein</keyword>
<reference evidence="5 6" key="1">
    <citation type="submission" date="2018-12" db="EMBL/GenBank/DDBJ databases">
        <title>Glycomyces sp. YIM 121974 draft genome.</title>
        <authorList>
            <person name="Li Q."/>
        </authorList>
    </citation>
    <scope>NUCLEOTIDE SEQUENCE [LARGE SCALE GENOMIC DNA]</scope>
    <source>
        <strain evidence="5 6">YIM 121974</strain>
    </source>
</reference>
<name>A0A426V484_9ACTN</name>
<dbReference type="Pfam" id="PF00072">
    <property type="entry name" value="Response_reg"/>
    <property type="match status" value="1"/>
</dbReference>
<dbReference type="GO" id="GO:0003677">
    <property type="term" value="F:DNA binding"/>
    <property type="evidence" value="ECO:0007669"/>
    <property type="project" value="UniProtKB-KW"/>
</dbReference>
<dbReference type="Proteomes" id="UP000277256">
    <property type="component" value="Unassembled WGS sequence"/>
</dbReference>
<dbReference type="InterPro" id="IPR000792">
    <property type="entry name" value="Tscrpt_reg_LuxR_C"/>
</dbReference>
<feature type="modified residue" description="4-aspartylphosphate" evidence="2">
    <location>
        <position position="54"/>
    </location>
</feature>
<feature type="domain" description="HTH luxR-type" evidence="3">
    <location>
        <begin position="134"/>
        <end position="199"/>
    </location>
</feature>
<feature type="domain" description="Response regulatory" evidence="4">
    <location>
        <begin position="3"/>
        <end position="119"/>
    </location>
</feature>
<evidence type="ECO:0000256" key="2">
    <source>
        <dbReference type="PROSITE-ProRule" id="PRU00169"/>
    </source>
</evidence>
<dbReference type="PRINTS" id="PR00038">
    <property type="entry name" value="HTHLUXR"/>
</dbReference>